<sequence length="463" mass="50441">MDLELGHKPEVDELNDVSVDLAAANTADPPPPPPPEVDDSDPYGDESGADIKFKTMSWQQTAFVMIAETVSLGILSLPSTLKAVGLVPGVILMLGLGIIATYTGWVLGQFKLKNPSVHTFAEAGGIVGGKFMYEVCAIGQVLFLVFVMAAHILSFSIMMNVLTNHATCTIVFTIMGMLISLIFSLPRTMGSLSNMSYLSSGSVVAAVFVCMIGVGVRREGTEPNIFHAGIALYEGFGAVTNIIFAYAGHVAFFTLFSEMKRPQDFHKALLTLQISDTLLYTVTAIVIYYYTGDKVMSPALGSTSLLLAKIAYGFAIPTIVIAGIINGHVAVKYIFLRIYDVEMMSSKSAKAKWSWFWVCSALWVIAWVIASAIPVFNHLLGLVSALFLSWFTYGISGWFWLHMNKGRWFISKWQTFLFCCNVAILPMGCTIMALGLYSSGMNMSLESSKACFSCADNSLPELH</sequence>
<evidence type="ECO:0000256" key="4">
    <source>
        <dbReference type="ARBA" id="ARBA00022989"/>
    </source>
</evidence>
<dbReference type="STRING" id="1076935.U4LQE7"/>
<dbReference type="FunFam" id="1.20.1740.10:FF:000039">
    <property type="entry name" value="Neutral amino acid transporter (Eurofung)"/>
    <property type="match status" value="1"/>
</dbReference>
<evidence type="ECO:0000313" key="9">
    <source>
        <dbReference type="EMBL" id="CCX29531.1"/>
    </source>
</evidence>
<dbReference type="InterPro" id="IPR013057">
    <property type="entry name" value="AA_transpt_TM"/>
</dbReference>
<feature type="transmembrane region" description="Helical" evidence="7">
    <location>
        <begin position="87"/>
        <end position="110"/>
    </location>
</feature>
<proteinExistence type="inferred from homology"/>
<keyword evidence="3 7" id="KW-0812">Transmembrane</keyword>
<accession>U4LQE7</accession>
<keyword evidence="4 7" id="KW-1133">Transmembrane helix</keyword>
<protein>
    <submittedName>
        <fullName evidence="9">Similar to N amino acid transport system protein acc. no. P38680</fullName>
    </submittedName>
</protein>
<keyword evidence="10" id="KW-1185">Reference proteome</keyword>
<evidence type="ECO:0000256" key="3">
    <source>
        <dbReference type="ARBA" id="ARBA00022692"/>
    </source>
</evidence>
<dbReference type="OMA" id="KIAWGIS"/>
<name>U4LQE7_PYROM</name>
<feature type="transmembrane region" description="Helical" evidence="7">
    <location>
        <begin position="379"/>
        <end position="401"/>
    </location>
</feature>
<gene>
    <name evidence="9" type="ORF">PCON_05602</name>
</gene>
<reference evidence="9 10" key="1">
    <citation type="journal article" date="2013" name="PLoS Genet.">
        <title>The genome and development-dependent transcriptomes of Pyronema confluens: a window into fungal evolution.</title>
        <authorList>
            <person name="Traeger S."/>
            <person name="Altegoer F."/>
            <person name="Freitag M."/>
            <person name="Gabaldon T."/>
            <person name="Kempken F."/>
            <person name="Kumar A."/>
            <person name="Marcet-Houben M."/>
            <person name="Poggeler S."/>
            <person name="Stajich J.E."/>
            <person name="Nowrousian M."/>
        </authorList>
    </citation>
    <scope>NUCLEOTIDE SEQUENCE [LARGE SCALE GENOMIC DNA]</scope>
    <source>
        <strain evidence="10">CBS 100304</strain>
        <tissue evidence="9">Vegetative mycelium</tissue>
    </source>
</reference>
<dbReference type="Proteomes" id="UP000018144">
    <property type="component" value="Unassembled WGS sequence"/>
</dbReference>
<feature type="transmembrane region" description="Helical" evidence="7">
    <location>
        <begin position="131"/>
        <end position="158"/>
    </location>
</feature>
<dbReference type="PANTHER" id="PTHR22950:SF668">
    <property type="entry name" value="AMINO ACID TRANSPORTER (EUROFUNG)"/>
    <property type="match status" value="1"/>
</dbReference>
<feature type="region of interest" description="Disordered" evidence="6">
    <location>
        <begin position="18"/>
        <end position="45"/>
    </location>
</feature>
<feature type="domain" description="Amino acid transporter transmembrane" evidence="8">
    <location>
        <begin position="55"/>
        <end position="438"/>
    </location>
</feature>
<feature type="transmembrane region" description="Helical" evidence="7">
    <location>
        <begin position="236"/>
        <end position="256"/>
    </location>
</feature>
<dbReference type="GO" id="GO:0016020">
    <property type="term" value="C:membrane"/>
    <property type="evidence" value="ECO:0007669"/>
    <property type="project" value="UniProtKB-SubCell"/>
</dbReference>
<evidence type="ECO:0000256" key="2">
    <source>
        <dbReference type="ARBA" id="ARBA00008066"/>
    </source>
</evidence>
<organism evidence="9 10">
    <name type="scientific">Pyronema omphalodes (strain CBS 100304)</name>
    <name type="common">Pyronema confluens</name>
    <dbReference type="NCBI Taxonomy" id="1076935"/>
    <lineage>
        <taxon>Eukaryota</taxon>
        <taxon>Fungi</taxon>
        <taxon>Dikarya</taxon>
        <taxon>Ascomycota</taxon>
        <taxon>Pezizomycotina</taxon>
        <taxon>Pezizomycetes</taxon>
        <taxon>Pezizales</taxon>
        <taxon>Pyronemataceae</taxon>
        <taxon>Pyronema</taxon>
    </lineage>
</organism>
<feature type="compositionally biased region" description="Acidic residues" evidence="6">
    <location>
        <begin position="36"/>
        <end position="45"/>
    </location>
</feature>
<evidence type="ECO:0000313" key="10">
    <source>
        <dbReference type="Proteomes" id="UP000018144"/>
    </source>
</evidence>
<evidence type="ECO:0000259" key="8">
    <source>
        <dbReference type="Pfam" id="PF01490"/>
    </source>
</evidence>
<keyword evidence="5 7" id="KW-0472">Membrane</keyword>
<dbReference type="GO" id="GO:0015179">
    <property type="term" value="F:L-amino acid transmembrane transporter activity"/>
    <property type="evidence" value="ECO:0007669"/>
    <property type="project" value="TreeGrafter"/>
</dbReference>
<evidence type="ECO:0000256" key="1">
    <source>
        <dbReference type="ARBA" id="ARBA00004141"/>
    </source>
</evidence>
<feature type="transmembrane region" description="Helical" evidence="7">
    <location>
        <begin position="413"/>
        <end position="437"/>
    </location>
</feature>
<feature type="transmembrane region" description="Helical" evidence="7">
    <location>
        <begin position="310"/>
        <end position="335"/>
    </location>
</feature>
<feature type="transmembrane region" description="Helical" evidence="7">
    <location>
        <begin position="164"/>
        <end position="185"/>
    </location>
</feature>
<evidence type="ECO:0000256" key="6">
    <source>
        <dbReference type="SAM" id="MobiDB-lite"/>
    </source>
</evidence>
<evidence type="ECO:0000256" key="7">
    <source>
        <dbReference type="SAM" id="Phobius"/>
    </source>
</evidence>
<dbReference type="EMBL" id="HF935279">
    <property type="protein sequence ID" value="CCX29531.1"/>
    <property type="molecule type" value="Genomic_DNA"/>
</dbReference>
<dbReference type="PANTHER" id="PTHR22950">
    <property type="entry name" value="AMINO ACID TRANSPORTER"/>
    <property type="match status" value="1"/>
</dbReference>
<feature type="transmembrane region" description="Helical" evidence="7">
    <location>
        <begin position="197"/>
        <end position="216"/>
    </location>
</feature>
<feature type="transmembrane region" description="Helical" evidence="7">
    <location>
        <begin position="62"/>
        <end position="81"/>
    </location>
</feature>
<comment type="subcellular location">
    <subcellularLocation>
        <location evidence="1">Membrane</location>
        <topology evidence="1">Multi-pass membrane protein</topology>
    </subcellularLocation>
</comment>
<feature type="transmembrane region" description="Helical" evidence="7">
    <location>
        <begin position="355"/>
        <end position="373"/>
    </location>
</feature>
<dbReference type="Pfam" id="PF01490">
    <property type="entry name" value="Aa_trans"/>
    <property type="match status" value="1"/>
</dbReference>
<evidence type="ECO:0000256" key="5">
    <source>
        <dbReference type="ARBA" id="ARBA00023136"/>
    </source>
</evidence>
<comment type="similarity">
    <text evidence="2">Belongs to the amino acid/polyamine transporter 2 family.</text>
</comment>
<dbReference type="AlphaFoldDB" id="U4LQE7"/>
<feature type="transmembrane region" description="Helical" evidence="7">
    <location>
        <begin position="268"/>
        <end position="290"/>
    </location>
</feature>
<dbReference type="eggNOG" id="KOG1303">
    <property type="taxonomic scope" value="Eukaryota"/>
</dbReference>
<dbReference type="OrthoDB" id="294730at2759"/>